<gene>
    <name evidence="3" type="ORF">H920_19618</name>
</gene>
<dbReference type="Gene3D" id="3.30.479.30">
    <property type="entry name" value="Band 7 domain"/>
    <property type="match status" value="1"/>
</dbReference>
<comment type="similarity">
    <text evidence="1">Belongs to the band 7/mec-2 family.</text>
</comment>
<evidence type="ECO:0000313" key="4">
    <source>
        <dbReference type="Proteomes" id="UP000028990"/>
    </source>
</evidence>
<dbReference type="AlphaFoldDB" id="A0A091CM84"/>
<feature type="domain" description="Band 7" evidence="2">
    <location>
        <begin position="2"/>
        <end position="73"/>
    </location>
</feature>
<dbReference type="InterPro" id="IPR001107">
    <property type="entry name" value="Band_7"/>
</dbReference>
<protein>
    <submittedName>
        <fullName evidence="3">Erythrocyte band 7 integral membrane protein</fullName>
    </submittedName>
</protein>
<dbReference type="InterPro" id="IPR043202">
    <property type="entry name" value="Band-7_stomatin-like"/>
</dbReference>
<dbReference type="EMBL" id="KN125227">
    <property type="protein sequence ID" value="KFO18997.1"/>
    <property type="molecule type" value="Genomic_DNA"/>
</dbReference>
<evidence type="ECO:0000313" key="3">
    <source>
        <dbReference type="EMBL" id="KFO18997.1"/>
    </source>
</evidence>
<evidence type="ECO:0000259" key="2">
    <source>
        <dbReference type="Pfam" id="PF01145"/>
    </source>
</evidence>
<proteinExistence type="inferred from homology"/>
<sequence>MINMDGVVYYRVLNATLAAVNITNADSTTRPLTQITLKNVLCTKNLSHILYDREEIAHDMQYTMDDATNNWRISRGCEN</sequence>
<keyword evidence="4" id="KW-1185">Reference proteome</keyword>
<dbReference type="SUPFAM" id="SSF117892">
    <property type="entry name" value="Band 7/SPFH domain"/>
    <property type="match status" value="1"/>
</dbReference>
<dbReference type="Pfam" id="PF01145">
    <property type="entry name" value="Band_7"/>
    <property type="match status" value="1"/>
</dbReference>
<reference evidence="3 4" key="1">
    <citation type="submission" date="2013-11" db="EMBL/GenBank/DDBJ databases">
        <title>The Damaraland mole rat (Fukomys damarensis) genome and evolution of African mole rats.</title>
        <authorList>
            <person name="Gladyshev V.N."/>
            <person name="Fang X."/>
        </authorList>
    </citation>
    <scope>NUCLEOTIDE SEQUENCE [LARGE SCALE GENOMIC DNA]</scope>
    <source>
        <tissue evidence="3">Liver</tissue>
    </source>
</reference>
<evidence type="ECO:0000256" key="1">
    <source>
        <dbReference type="ARBA" id="ARBA00008164"/>
    </source>
</evidence>
<name>A0A091CM84_FUKDA</name>
<accession>A0A091CM84</accession>
<dbReference type="GO" id="GO:0005886">
    <property type="term" value="C:plasma membrane"/>
    <property type="evidence" value="ECO:0007669"/>
    <property type="project" value="InterPro"/>
</dbReference>
<dbReference type="PANTHER" id="PTHR10264">
    <property type="entry name" value="BAND 7 PROTEIN-RELATED"/>
    <property type="match status" value="1"/>
</dbReference>
<organism evidence="3 4">
    <name type="scientific">Fukomys damarensis</name>
    <name type="common">Damaraland mole rat</name>
    <name type="synonym">Cryptomys damarensis</name>
    <dbReference type="NCBI Taxonomy" id="885580"/>
    <lineage>
        <taxon>Eukaryota</taxon>
        <taxon>Metazoa</taxon>
        <taxon>Chordata</taxon>
        <taxon>Craniata</taxon>
        <taxon>Vertebrata</taxon>
        <taxon>Euteleostomi</taxon>
        <taxon>Mammalia</taxon>
        <taxon>Eutheria</taxon>
        <taxon>Euarchontoglires</taxon>
        <taxon>Glires</taxon>
        <taxon>Rodentia</taxon>
        <taxon>Hystricomorpha</taxon>
        <taxon>Bathyergidae</taxon>
        <taxon>Fukomys</taxon>
    </lineage>
</organism>
<dbReference type="InterPro" id="IPR036013">
    <property type="entry name" value="Band_7/SPFH_dom_sf"/>
</dbReference>
<dbReference type="PANTHER" id="PTHR10264:SF115">
    <property type="entry name" value="STOMATIN"/>
    <property type="match status" value="1"/>
</dbReference>
<dbReference type="Proteomes" id="UP000028990">
    <property type="component" value="Unassembled WGS sequence"/>
</dbReference>